<evidence type="ECO:0000256" key="6">
    <source>
        <dbReference type="SAM" id="MobiDB-lite"/>
    </source>
</evidence>
<feature type="region of interest" description="Disordered" evidence="6">
    <location>
        <begin position="206"/>
        <end position="228"/>
    </location>
</feature>
<evidence type="ECO:0000259" key="7">
    <source>
        <dbReference type="PROSITE" id="PS50926"/>
    </source>
</evidence>
<dbReference type="EC" id="2.1.1.-" evidence="8"/>
<keyword evidence="3 4" id="KW-0949">S-adenosyl-L-methionine</keyword>
<dbReference type="InterPro" id="IPR010280">
    <property type="entry name" value="U5_MeTrfase_fam"/>
</dbReference>
<dbReference type="SUPFAM" id="SSF50249">
    <property type="entry name" value="Nucleic acid-binding proteins"/>
    <property type="match status" value="1"/>
</dbReference>
<dbReference type="InterPro" id="IPR030390">
    <property type="entry name" value="MeTrfase_TrmA_AS"/>
</dbReference>
<evidence type="ECO:0000256" key="1">
    <source>
        <dbReference type="ARBA" id="ARBA00022603"/>
    </source>
</evidence>
<dbReference type="PROSITE" id="PS01230">
    <property type="entry name" value="TRMA_1"/>
    <property type="match status" value="1"/>
</dbReference>
<dbReference type="InterPro" id="IPR012340">
    <property type="entry name" value="NA-bd_OB-fold"/>
</dbReference>
<name>A0A6J4MIY5_9ACTN</name>
<proteinExistence type="inferred from homology"/>
<evidence type="ECO:0000256" key="4">
    <source>
        <dbReference type="PROSITE-ProRule" id="PRU01024"/>
    </source>
</evidence>
<dbReference type="SUPFAM" id="SSF53335">
    <property type="entry name" value="S-adenosyl-L-methionine-dependent methyltransferases"/>
    <property type="match status" value="1"/>
</dbReference>
<comment type="similarity">
    <text evidence="4">Belongs to the class I-like SAM-binding methyltransferase superfamily. RNA M5U methyltransferase family.</text>
</comment>
<keyword evidence="1 4" id="KW-0489">Methyltransferase</keyword>
<feature type="binding site" evidence="4">
    <location>
        <position position="266"/>
    </location>
    <ligand>
        <name>S-adenosyl-L-methionine</name>
        <dbReference type="ChEBI" id="CHEBI:59789"/>
    </ligand>
</feature>
<feature type="compositionally biased region" description="Gly residues" evidence="6">
    <location>
        <begin position="211"/>
        <end position="220"/>
    </location>
</feature>
<dbReference type="GO" id="GO:0070041">
    <property type="term" value="F:rRNA (uridine-C5-)-methyltransferase activity"/>
    <property type="evidence" value="ECO:0007669"/>
    <property type="project" value="TreeGrafter"/>
</dbReference>
<sequence>MTEPAPDAPGTGIGDVVELTVGAVAAGGSCVARAADGRVVFVRHTLPGERVRARVTATTRSFLRADAVEVLTGSPDRVERPCPYAGPDRCGGCDWQHVALPAQRRLKAALVEEQLQRLAGVHRDVVVEEVPGAPDGLRWRTRVQLAVAPSGRAGLRKHRSHDLEPVDACLIATEDVEAVGALALRWPGASGVEVVAAGEQRVVSVTSRGAAGPGRAGPSGGRRSHARVPAVDAGTVVDGRPARGPHGVRHEVLGRRFEVAAGGFWQVHPAAARTLAETVLDGLDPRPGERALDLYAGVGLFAALLGDRVGPSGAVLAVEADTRACADAARNTDDQPHVRIRTAAVSPEVLARAGSPDLVVLDPPRSGAGLEVTRALAGLRPRRLAYVACDPASFARDLRVLLDAGWTLASLRGLDLFPMTEHVELVAVLEPPAA</sequence>
<dbReference type="Pfam" id="PF01938">
    <property type="entry name" value="TRAM"/>
    <property type="match status" value="1"/>
</dbReference>
<dbReference type="AlphaFoldDB" id="A0A6J4MIY5"/>
<evidence type="ECO:0000256" key="2">
    <source>
        <dbReference type="ARBA" id="ARBA00022679"/>
    </source>
</evidence>
<dbReference type="PANTHER" id="PTHR11061:SF30">
    <property type="entry name" value="TRNA (URACIL(54)-C(5))-METHYLTRANSFERASE"/>
    <property type="match status" value="1"/>
</dbReference>
<gene>
    <name evidence="8" type="ORF">AVDCRST_MAG16-3036</name>
</gene>
<feature type="domain" description="TRAM" evidence="7">
    <location>
        <begin position="10"/>
        <end position="69"/>
    </location>
</feature>
<feature type="binding site" evidence="4">
    <location>
        <position position="295"/>
    </location>
    <ligand>
        <name>S-adenosyl-L-methionine</name>
        <dbReference type="ChEBI" id="CHEBI:59789"/>
    </ligand>
</feature>
<keyword evidence="2 4" id="KW-0808">Transferase</keyword>
<dbReference type="CDD" id="cd02440">
    <property type="entry name" value="AdoMet_MTases"/>
    <property type="match status" value="1"/>
</dbReference>
<dbReference type="InterPro" id="IPR030391">
    <property type="entry name" value="MeTrfase_TrmA_CS"/>
</dbReference>
<dbReference type="Gene3D" id="2.40.50.1070">
    <property type="match status" value="1"/>
</dbReference>
<dbReference type="PROSITE" id="PS01231">
    <property type="entry name" value="TRMA_2"/>
    <property type="match status" value="1"/>
</dbReference>
<feature type="active site" evidence="5">
    <location>
        <position position="389"/>
    </location>
</feature>
<dbReference type="PROSITE" id="PS50926">
    <property type="entry name" value="TRAM"/>
    <property type="match status" value="1"/>
</dbReference>
<dbReference type="Gene3D" id="3.40.50.150">
    <property type="entry name" value="Vaccinia Virus protein VP39"/>
    <property type="match status" value="1"/>
</dbReference>
<accession>A0A6J4MIY5</accession>
<dbReference type="PANTHER" id="PTHR11061">
    <property type="entry name" value="RNA M5U METHYLTRANSFERASE"/>
    <property type="match status" value="1"/>
</dbReference>
<feature type="active site" description="Nucleophile" evidence="4">
    <location>
        <position position="389"/>
    </location>
</feature>
<dbReference type="InterPro" id="IPR029063">
    <property type="entry name" value="SAM-dependent_MTases_sf"/>
</dbReference>
<feature type="binding site" evidence="4">
    <location>
        <position position="319"/>
    </location>
    <ligand>
        <name>S-adenosyl-L-methionine</name>
        <dbReference type="ChEBI" id="CHEBI:59789"/>
    </ligand>
</feature>
<reference evidence="8" key="1">
    <citation type="submission" date="2020-02" db="EMBL/GenBank/DDBJ databases">
        <authorList>
            <person name="Meier V. D."/>
        </authorList>
    </citation>
    <scope>NUCLEOTIDE SEQUENCE</scope>
    <source>
        <strain evidence="8">AVDCRST_MAG16</strain>
    </source>
</reference>
<protein>
    <submittedName>
        <fullName evidence="8">23S rRNA (Uracil-5-) -methyltransferase RumA</fullName>
        <ecNumber evidence="8">2.1.1.-</ecNumber>
    </submittedName>
</protein>
<evidence type="ECO:0000256" key="3">
    <source>
        <dbReference type="ARBA" id="ARBA00022691"/>
    </source>
</evidence>
<evidence type="ECO:0000313" key="8">
    <source>
        <dbReference type="EMBL" id="CAA9360779.1"/>
    </source>
</evidence>
<organism evidence="8">
    <name type="scientific">uncultured Frankineae bacterium</name>
    <dbReference type="NCBI Taxonomy" id="437475"/>
    <lineage>
        <taxon>Bacteria</taxon>
        <taxon>Bacillati</taxon>
        <taxon>Actinomycetota</taxon>
        <taxon>Actinomycetes</taxon>
        <taxon>Frankiales</taxon>
        <taxon>environmental samples</taxon>
    </lineage>
</organism>
<dbReference type="PROSITE" id="PS51687">
    <property type="entry name" value="SAM_MT_RNA_M5U"/>
    <property type="match status" value="1"/>
</dbReference>
<dbReference type="InterPro" id="IPR002792">
    <property type="entry name" value="TRAM_dom"/>
</dbReference>
<dbReference type="Gene3D" id="2.40.50.140">
    <property type="entry name" value="Nucleic acid-binding proteins"/>
    <property type="match status" value="1"/>
</dbReference>
<dbReference type="GO" id="GO:0070475">
    <property type="term" value="P:rRNA base methylation"/>
    <property type="evidence" value="ECO:0007669"/>
    <property type="project" value="TreeGrafter"/>
</dbReference>
<dbReference type="EMBL" id="CADCUE010000285">
    <property type="protein sequence ID" value="CAA9360779.1"/>
    <property type="molecule type" value="Genomic_DNA"/>
</dbReference>
<evidence type="ECO:0000256" key="5">
    <source>
        <dbReference type="PROSITE-ProRule" id="PRU10015"/>
    </source>
</evidence>
<feature type="binding site" evidence="4">
    <location>
        <position position="362"/>
    </location>
    <ligand>
        <name>S-adenosyl-L-methionine</name>
        <dbReference type="ChEBI" id="CHEBI:59789"/>
    </ligand>
</feature>